<protein>
    <submittedName>
        <fullName evidence="3">Outer membrane biogenesis protein BamB</fullName>
    </submittedName>
</protein>
<dbReference type="SUPFAM" id="SSF50998">
    <property type="entry name" value="Quinoprotein alcohol dehydrogenase-like"/>
    <property type="match status" value="1"/>
</dbReference>
<evidence type="ECO:0000313" key="3">
    <source>
        <dbReference type="EMBL" id="QEF97121.1"/>
    </source>
</evidence>
<accession>A0A5B9M7I3</accession>
<feature type="domain" description="Pyrrolo-quinoline quinone repeat" evidence="2">
    <location>
        <begin position="305"/>
        <end position="385"/>
    </location>
</feature>
<dbReference type="Gene3D" id="2.130.10.10">
    <property type="entry name" value="YVTN repeat-like/Quinoprotein amine dehydrogenase"/>
    <property type="match status" value="1"/>
</dbReference>
<reference evidence="3 4" key="1">
    <citation type="submission" date="2019-02" db="EMBL/GenBank/DDBJ databases">
        <title>Planctomycetal bacteria perform biofilm scaping via a novel small molecule.</title>
        <authorList>
            <person name="Jeske O."/>
            <person name="Boedeker C."/>
            <person name="Wiegand S."/>
            <person name="Breitling P."/>
            <person name="Kallscheuer N."/>
            <person name="Jogler M."/>
            <person name="Rohde M."/>
            <person name="Petersen J."/>
            <person name="Medema M.H."/>
            <person name="Surup F."/>
            <person name="Jogler C."/>
        </authorList>
    </citation>
    <scope>NUCLEOTIDE SEQUENCE [LARGE SCALE GENOMIC DNA]</scope>
    <source>
        <strain evidence="3 4">Mal15</strain>
    </source>
</reference>
<name>A0A5B9M7I3_9BACT</name>
<dbReference type="KEGG" id="smam:Mal15_11590"/>
<dbReference type="PANTHER" id="PTHR34512">
    <property type="entry name" value="CELL SURFACE PROTEIN"/>
    <property type="match status" value="1"/>
</dbReference>
<evidence type="ECO:0000313" key="4">
    <source>
        <dbReference type="Proteomes" id="UP000321353"/>
    </source>
</evidence>
<dbReference type="PANTHER" id="PTHR34512:SF30">
    <property type="entry name" value="OUTER MEMBRANE PROTEIN ASSEMBLY FACTOR BAMB"/>
    <property type="match status" value="1"/>
</dbReference>
<keyword evidence="4" id="KW-1185">Reference proteome</keyword>
<evidence type="ECO:0000256" key="1">
    <source>
        <dbReference type="SAM" id="SignalP"/>
    </source>
</evidence>
<organism evidence="3 4">
    <name type="scientific">Stieleria maiorica</name>
    <dbReference type="NCBI Taxonomy" id="2795974"/>
    <lineage>
        <taxon>Bacteria</taxon>
        <taxon>Pseudomonadati</taxon>
        <taxon>Planctomycetota</taxon>
        <taxon>Planctomycetia</taxon>
        <taxon>Pirellulales</taxon>
        <taxon>Pirellulaceae</taxon>
        <taxon>Stieleria</taxon>
    </lineage>
</organism>
<dbReference type="Proteomes" id="UP000321353">
    <property type="component" value="Chromosome"/>
</dbReference>
<dbReference type="Gene3D" id="2.40.10.480">
    <property type="match status" value="1"/>
</dbReference>
<feature type="signal peptide" evidence="1">
    <location>
        <begin position="1"/>
        <end position="26"/>
    </location>
</feature>
<proteinExistence type="predicted"/>
<dbReference type="SMART" id="SM00564">
    <property type="entry name" value="PQQ"/>
    <property type="match status" value="4"/>
</dbReference>
<dbReference type="AlphaFoldDB" id="A0A5B9M7I3"/>
<feature type="chain" id="PRO_5022679480" evidence="1">
    <location>
        <begin position="27"/>
        <end position="433"/>
    </location>
</feature>
<dbReference type="InterPro" id="IPR011047">
    <property type="entry name" value="Quinoprotein_ADH-like_sf"/>
</dbReference>
<keyword evidence="1" id="KW-0732">Signal</keyword>
<dbReference type="RefSeq" id="WP_147866843.1">
    <property type="nucleotide sequence ID" value="NZ_CP036264.1"/>
</dbReference>
<gene>
    <name evidence="3" type="ORF">Mal15_11590</name>
</gene>
<sequence length="433" mass="46082" precursor="true">MRSFRIAFVLFATATVSLDAPSIATADDPVSWPQWRGGMQNGVAAGESYPTKWGEKSGIAWKADLSGLGGSTPVIAGSKAFLTAGTDGQNTLFAIDVQSGQTLWGTALGTDRGNKHRKGGGSNPSAVTDGNAVYAYFRSGDLACVDMDGNVRWQVNLQDEFGEDTLWWDLGSSPTLINDLVVVAVMQTGPSYLVAYDRSTGDLAWKVDRQLGAPEEAAQSYATPIAMEDRNLIAVMGADHLTIHSASDGRELGRVGGFNPDQEKFFRSIASPAVQGDLIVCPYSRGASVTTCRISDVIDGKGRDSIVWHRDDLGSDVPTPAIDGDRVYFAGDGKASKGTVSAVELETGKTLWTVQLPKSRIGFSSSPLVAGNHLYVTGEDATTYVIGPLDSDTPDVVQTNRVADEEPYTVASPVPVDGGLLQRTRHALYRIGE</sequence>
<dbReference type="InterPro" id="IPR018391">
    <property type="entry name" value="PQQ_b-propeller_rpt"/>
</dbReference>
<feature type="domain" description="Pyrrolo-quinoline quinone repeat" evidence="2">
    <location>
        <begin position="58"/>
        <end position="185"/>
    </location>
</feature>
<dbReference type="EMBL" id="CP036264">
    <property type="protein sequence ID" value="QEF97121.1"/>
    <property type="molecule type" value="Genomic_DNA"/>
</dbReference>
<evidence type="ECO:0000259" key="2">
    <source>
        <dbReference type="Pfam" id="PF13360"/>
    </source>
</evidence>
<dbReference type="Pfam" id="PF13360">
    <property type="entry name" value="PQQ_2"/>
    <property type="match status" value="2"/>
</dbReference>
<dbReference type="InterPro" id="IPR002372">
    <property type="entry name" value="PQQ_rpt_dom"/>
</dbReference>
<dbReference type="InterPro" id="IPR015943">
    <property type="entry name" value="WD40/YVTN_repeat-like_dom_sf"/>
</dbReference>